<evidence type="ECO:0000256" key="6">
    <source>
        <dbReference type="ARBA" id="ARBA00022982"/>
    </source>
</evidence>
<dbReference type="InterPro" id="IPR036909">
    <property type="entry name" value="Cyt_c-like_dom_sf"/>
</dbReference>
<dbReference type="InterPro" id="IPR023655">
    <property type="entry name" value="Cyt_C6"/>
</dbReference>
<evidence type="ECO:0000256" key="9">
    <source>
        <dbReference type="PROSITE-ProRule" id="PRU00433"/>
    </source>
</evidence>
<keyword evidence="4 9" id="KW-0349">Heme</keyword>
<keyword evidence="7 9" id="KW-0408">Iron</keyword>
<organism evidence="12 13">
    <name type="scientific">Spirulina subsalsa FACHB-351</name>
    <dbReference type="NCBI Taxonomy" id="234711"/>
    <lineage>
        <taxon>Bacteria</taxon>
        <taxon>Bacillati</taxon>
        <taxon>Cyanobacteriota</taxon>
        <taxon>Cyanophyceae</taxon>
        <taxon>Spirulinales</taxon>
        <taxon>Spirulinaceae</taxon>
        <taxon>Spirulina</taxon>
    </lineage>
</organism>
<dbReference type="PRINTS" id="PR00605">
    <property type="entry name" value="CYTCHROMECIC"/>
</dbReference>
<evidence type="ECO:0000256" key="7">
    <source>
        <dbReference type="ARBA" id="ARBA00023004"/>
    </source>
</evidence>
<dbReference type="PANTHER" id="PTHR34688">
    <property type="entry name" value="CYTOCHROME C6, CHLOROPLASTIC"/>
    <property type="match status" value="1"/>
</dbReference>
<feature type="chain" id="PRO_5047490807" evidence="10">
    <location>
        <begin position="21"/>
        <end position="106"/>
    </location>
</feature>
<evidence type="ECO:0000256" key="8">
    <source>
        <dbReference type="ARBA" id="ARBA00023078"/>
    </source>
</evidence>
<name>A0ABT3L6D3_9CYAN</name>
<reference evidence="12 13" key="1">
    <citation type="submission" date="2021-08" db="EMBL/GenBank/DDBJ databases">
        <title>Draft genome sequence of Spirulina subsalsa with high tolerance to salinity and hype-accumulation of phycocyanin.</title>
        <authorList>
            <person name="Pei H."/>
            <person name="Jiang L."/>
        </authorList>
    </citation>
    <scope>NUCLEOTIDE SEQUENCE [LARGE SCALE GENOMIC DNA]</scope>
    <source>
        <strain evidence="12 13">FACHB-351</strain>
    </source>
</reference>
<evidence type="ECO:0000256" key="4">
    <source>
        <dbReference type="ARBA" id="ARBA00022617"/>
    </source>
</evidence>
<protein>
    <submittedName>
        <fullName evidence="12">C-type cytochrome</fullName>
    </submittedName>
</protein>
<keyword evidence="8" id="KW-0793">Thylakoid</keyword>
<proteinExistence type="inferred from homology"/>
<comment type="subcellular location">
    <subcellularLocation>
        <location evidence="1">Cellular thylakoid lumen</location>
    </subcellularLocation>
</comment>
<dbReference type="InterPro" id="IPR008168">
    <property type="entry name" value="Cyt_C_IC"/>
</dbReference>
<evidence type="ECO:0000256" key="1">
    <source>
        <dbReference type="ARBA" id="ARBA00004518"/>
    </source>
</evidence>
<dbReference type="InterPro" id="IPR009056">
    <property type="entry name" value="Cyt_c-like_dom"/>
</dbReference>
<evidence type="ECO:0000256" key="10">
    <source>
        <dbReference type="SAM" id="SignalP"/>
    </source>
</evidence>
<feature type="domain" description="Cytochrome c" evidence="11">
    <location>
        <begin position="21"/>
        <end position="101"/>
    </location>
</feature>
<dbReference type="Pfam" id="PF13442">
    <property type="entry name" value="Cytochrome_CBB3"/>
    <property type="match status" value="1"/>
</dbReference>
<evidence type="ECO:0000256" key="5">
    <source>
        <dbReference type="ARBA" id="ARBA00022723"/>
    </source>
</evidence>
<feature type="signal peptide" evidence="10">
    <location>
        <begin position="1"/>
        <end position="20"/>
    </location>
</feature>
<comment type="similarity">
    <text evidence="2">Belongs to the cytochrome c family. PetJ subfamily.</text>
</comment>
<evidence type="ECO:0000313" key="13">
    <source>
        <dbReference type="Proteomes" id="UP001526426"/>
    </source>
</evidence>
<evidence type="ECO:0000256" key="2">
    <source>
        <dbReference type="ARBA" id="ARBA00009650"/>
    </source>
</evidence>
<dbReference type="SUPFAM" id="SSF46626">
    <property type="entry name" value="Cytochrome c"/>
    <property type="match status" value="1"/>
</dbReference>
<comment type="caution">
    <text evidence="12">The sequence shown here is derived from an EMBL/GenBank/DDBJ whole genome shotgun (WGS) entry which is preliminary data.</text>
</comment>
<evidence type="ECO:0000259" key="11">
    <source>
        <dbReference type="PROSITE" id="PS51007"/>
    </source>
</evidence>
<sequence>MLLALLFLSGLLFHPLPSYGESAPTGERLFTYYCAGCHAGGGNIVRRGKTLKLRALERNQVDTLEAIAELVTKGKANMSAFGDRLTPEQIQTVSRYVLEQAQNNWS</sequence>
<accession>A0ABT3L6D3</accession>
<evidence type="ECO:0000256" key="3">
    <source>
        <dbReference type="ARBA" id="ARBA00022448"/>
    </source>
</evidence>
<gene>
    <name evidence="12" type="ORF">K4A83_12430</name>
</gene>
<keyword evidence="6" id="KW-0249">Electron transport</keyword>
<dbReference type="EMBL" id="JAIHOM010000055">
    <property type="protein sequence ID" value="MCW6037068.1"/>
    <property type="molecule type" value="Genomic_DNA"/>
</dbReference>
<dbReference type="PROSITE" id="PS51007">
    <property type="entry name" value="CYTC"/>
    <property type="match status" value="1"/>
</dbReference>
<keyword evidence="13" id="KW-1185">Reference proteome</keyword>
<keyword evidence="5 9" id="KW-0479">Metal-binding</keyword>
<keyword evidence="3" id="KW-0813">Transport</keyword>
<dbReference type="Proteomes" id="UP001526426">
    <property type="component" value="Unassembled WGS sequence"/>
</dbReference>
<dbReference type="Gene3D" id="1.10.760.10">
    <property type="entry name" value="Cytochrome c-like domain"/>
    <property type="match status" value="1"/>
</dbReference>
<keyword evidence="10" id="KW-0732">Signal</keyword>
<evidence type="ECO:0000313" key="12">
    <source>
        <dbReference type="EMBL" id="MCW6037068.1"/>
    </source>
</evidence>
<dbReference type="PANTHER" id="PTHR34688:SF2">
    <property type="entry name" value="CYTOCHROME C6, CHLOROPLASTIC"/>
    <property type="match status" value="1"/>
</dbReference>